<dbReference type="EMBL" id="AY075541">
    <property type="protein sequence ID" value="AAL68348.1"/>
    <property type="molecule type" value="mRNA"/>
</dbReference>
<proteinExistence type="evidence at transcript level"/>
<organism evidence="1">
    <name type="scientific">Drosophila melanogaster</name>
    <name type="common">Fruit fly</name>
    <dbReference type="NCBI Taxonomy" id="7227"/>
    <lineage>
        <taxon>Eukaryota</taxon>
        <taxon>Metazoa</taxon>
        <taxon>Ecdysozoa</taxon>
        <taxon>Arthropoda</taxon>
        <taxon>Hexapoda</taxon>
        <taxon>Insecta</taxon>
        <taxon>Pterygota</taxon>
        <taxon>Neoptera</taxon>
        <taxon>Endopterygota</taxon>
        <taxon>Diptera</taxon>
        <taxon>Brachycera</taxon>
        <taxon>Muscomorpha</taxon>
        <taxon>Ephydroidea</taxon>
        <taxon>Drosophilidae</taxon>
        <taxon>Drosophila</taxon>
        <taxon>Sophophora</taxon>
    </lineage>
</organism>
<dbReference type="AlphaFoldDB" id="Q8SXW9"/>
<name>Q8SXW9_DROME</name>
<evidence type="ECO:0000313" key="1">
    <source>
        <dbReference type="EMBL" id="AAL68348.1"/>
    </source>
</evidence>
<accession>Q8SXW9</accession>
<protein>
    <submittedName>
        <fullName evidence="1">RH34065p</fullName>
    </submittedName>
</protein>
<dbReference type="UCSC" id="CG32160-RA">
    <property type="organism name" value="d. melanogaster"/>
</dbReference>
<reference evidence="1" key="1">
    <citation type="submission" date="2002-01" db="EMBL/GenBank/DDBJ databases">
        <authorList>
            <person name="Stapleton M."/>
            <person name="Brokstein P."/>
            <person name="Hong L."/>
            <person name="Agbayani A."/>
            <person name="Carlson J."/>
            <person name="Champe M."/>
            <person name="Chavez C."/>
            <person name="Dorsett V."/>
            <person name="Dresnek D."/>
            <person name="Farfan D."/>
            <person name="Frise E."/>
            <person name="George R."/>
            <person name="Gonzalez M."/>
            <person name="Guarin H."/>
            <person name="Kronmiller B."/>
            <person name="Li P."/>
            <person name="Liao G."/>
            <person name="Miranda A."/>
            <person name="Mungall C.J."/>
            <person name="Nunoo J."/>
            <person name="Pacleb J."/>
            <person name="Paragas V."/>
            <person name="Park S."/>
            <person name="Patel S."/>
            <person name="Phouanenavong S."/>
            <person name="Wan K."/>
            <person name="Yu C."/>
            <person name="Lewis S.E."/>
            <person name="Rubin G.M."/>
            <person name="Celniker S."/>
        </authorList>
    </citation>
    <scope>NUCLEOTIDE SEQUENCE</scope>
    <source>
        <strain evidence="1">Berkeley</strain>
    </source>
</reference>
<sequence>MAIAQARRSLIRHGRSGGGKKGIKIYMMIFLTNHFRSLATWLSPYIPFLMIPSNIFCICHCLQVTNTTVPSMVFNCSCIYRRYGDLSAIFSMINECFNPATQLPLPPTHRFVSRNS</sequence>